<keyword evidence="3" id="KW-1185">Reference proteome</keyword>
<evidence type="ECO:0000313" key="3">
    <source>
        <dbReference type="Proteomes" id="UP000632849"/>
    </source>
</evidence>
<dbReference type="AlphaFoldDB" id="A0A919EPN5"/>
<proteinExistence type="predicted"/>
<organism evidence="2 3">
    <name type="scientific">Streptomyces filamentosus</name>
    <name type="common">Streptomyces roseosporus</name>
    <dbReference type="NCBI Taxonomy" id="67294"/>
    <lineage>
        <taxon>Bacteria</taxon>
        <taxon>Bacillati</taxon>
        <taxon>Actinomycetota</taxon>
        <taxon>Actinomycetes</taxon>
        <taxon>Kitasatosporales</taxon>
        <taxon>Streptomycetaceae</taxon>
        <taxon>Streptomyces</taxon>
    </lineage>
</organism>
<gene>
    <name evidence="2" type="ORF">GCM10017667_43290</name>
</gene>
<evidence type="ECO:0000313" key="2">
    <source>
        <dbReference type="EMBL" id="GHG07166.1"/>
    </source>
</evidence>
<feature type="region of interest" description="Disordered" evidence="1">
    <location>
        <begin position="34"/>
        <end position="60"/>
    </location>
</feature>
<accession>A0A919EPN5</accession>
<evidence type="ECO:0008006" key="4">
    <source>
        <dbReference type="Google" id="ProtNLM"/>
    </source>
</evidence>
<evidence type="ECO:0000256" key="1">
    <source>
        <dbReference type="SAM" id="MobiDB-lite"/>
    </source>
</evidence>
<dbReference type="EMBL" id="BNBE01000002">
    <property type="protein sequence ID" value="GHG07166.1"/>
    <property type="molecule type" value="Genomic_DNA"/>
</dbReference>
<dbReference type="Proteomes" id="UP000632849">
    <property type="component" value="Unassembled WGS sequence"/>
</dbReference>
<reference evidence="2" key="1">
    <citation type="journal article" date="2014" name="Int. J. Syst. Evol. Microbiol.">
        <title>Complete genome sequence of Corynebacterium casei LMG S-19264T (=DSM 44701T), isolated from a smear-ripened cheese.</title>
        <authorList>
            <consortium name="US DOE Joint Genome Institute (JGI-PGF)"/>
            <person name="Walter F."/>
            <person name="Albersmeier A."/>
            <person name="Kalinowski J."/>
            <person name="Ruckert C."/>
        </authorList>
    </citation>
    <scope>NUCLEOTIDE SEQUENCE</scope>
    <source>
        <strain evidence="2">JCM 4122</strain>
    </source>
</reference>
<comment type="caution">
    <text evidence="2">The sequence shown here is derived from an EMBL/GenBank/DDBJ whole genome shotgun (WGS) entry which is preliminary data.</text>
</comment>
<protein>
    <recommendedName>
        <fullName evidence="4">Transposase</fullName>
    </recommendedName>
</protein>
<sequence>MAVHDRTNLTVRQQAPLFGVSPAAALRVAQRLRPPPALGRAPPPVADRGAGGGAARTALG</sequence>
<reference evidence="2" key="2">
    <citation type="submission" date="2020-09" db="EMBL/GenBank/DDBJ databases">
        <authorList>
            <person name="Sun Q."/>
            <person name="Ohkuma M."/>
        </authorList>
    </citation>
    <scope>NUCLEOTIDE SEQUENCE</scope>
    <source>
        <strain evidence="2">JCM 4122</strain>
    </source>
</reference>
<feature type="compositionally biased region" description="Pro residues" evidence="1">
    <location>
        <begin position="34"/>
        <end position="45"/>
    </location>
</feature>
<name>A0A919EPN5_STRFL</name>